<dbReference type="RefSeq" id="WP_277583784.1">
    <property type="nucleotide sequence ID" value="NZ_SGUG01000003.1"/>
</dbReference>
<dbReference type="EMBL" id="SGUG01000003">
    <property type="protein sequence ID" value="MDG0861468.1"/>
    <property type="molecule type" value="Genomic_DNA"/>
</dbReference>
<keyword evidence="2" id="KW-1133">Transmembrane helix</keyword>
<feature type="compositionally biased region" description="Basic residues" evidence="1">
    <location>
        <begin position="576"/>
        <end position="587"/>
    </location>
</feature>
<keyword evidence="2" id="KW-0472">Membrane</keyword>
<evidence type="ECO:0000256" key="1">
    <source>
        <dbReference type="SAM" id="MobiDB-lite"/>
    </source>
</evidence>
<keyword evidence="2" id="KW-0812">Transmembrane</keyword>
<feature type="compositionally biased region" description="Basic residues" evidence="1">
    <location>
        <begin position="40"/>
        <end position="49"/>
    </location>
</feature>
<protein>
    <submittedName>
        <fullName evidence="3">Uncharacterized protein</fullName>
    </submittedName>
</protein>
<proteinExistence type="predicted"/>
<feature type="region of interest" description="Disordered" evidence="1">
    <location>
        <begin position="547"/>
        <end position="611"/>
    </location>
</feature>
<accession>A0A9X4LE51</accession>
<evidence type="ECO:0000313" key="3">
    <source>
        <dbReference type="EMBL" id="MDG0861468.1"/>
    </source>
</evidence>
<organism evidence="3 4">
    <name type="scientific">Pelomonas aquatica</name>
    <dbReference type="NCBI Taxonomy" id="431058"/>
    <lineage>
        <taxon>Bacteria</taxon>
        <taxon>Pseudomonadati</taxon>
        <taxon>Pseudomonadota</taxon>
        <taxon>Betaproteobacteria</taxon>
        <taxon>Burkholderiales</taxon>
        <taxon>Sphaerotilaceae</taxon>
        <taxon>Roseateles</taxon>
    </lineage>
</organism>
<dbReference type="AlphaFoldDB" id="A0A9X4LE51"/>
<dbReference type="SUPFAM" id="SSF52096">
    <property type="entry name" value="ClpP/crotonase"/>
    <property type="match status" value="1"/>
</dbReference>
<sequence length="611" mass="65622">MNDARPPRPYVDPTQADHDKPRPAPAPAAAPAAWAQASHQPRRAARPRPRVAPTEKRRGYFASHWHGEQSLVRSYWVNNMLLATPLALALTGLMSWISAQGESLQISAIVLLLGLPLLAALDVWCIVGAWRAAAHYLREGGSRLWGWLARLTLGLGALQLAVSILFGFLPGLGEYWQMARGIDPIGQATLSLSADGHSLRLDGTIGMGDGERLSALLKTEAARELRRVELTSPGGRLHEAEKMATALKQHGYASRAVGTCASACTLVFLAGSPRQLTPGAQLGFHRASTGTYNPVFEELANQQLAATYRDLGLPQSMIDRTLRTPSHGIWFAPREDLLAHSLITPLPQTLAIALPPAGHASLADFDDALRIHPVWDALEKRNGGTIAAVAKHMLDAQAGGAADEAVQAAAWSPLARQMPGLIADGDGPTRRHYVQLVTDQLKALRTPPGPGQRPACRDLLDGRLGSRQLLPLPLQIRESQWLQEAAGAAPPRWLPKPASAIEIEVLDRTVGSAAMGMLSRLWADAPDAAPGPGAGCDAVIATLDRLPSLPPARRDGRGGRAGRRPHRALHRDLRERLRHARRRRRAGPRAGLAPRARAGRPAARAAAAARC</sequence>
<reference evidence="3" key="1">
    <citation type="submission" date="2019-02" db="EMBL/GenBank/DDBJ databases">
        <title>Draft genome of the type strain Pelomonas aquatica CCUG 52575T.</title>
        <authorList>
            <person name="Gomila M."/>
            <person name="Lalucat J."/>
        </authorList>
    </citation>
    <scope>NUCLEOTIDE SEQUENCE</scope>
    <source>
        <strain evidence="3">CCUG 52575</strain>
    </source>
</reference>
<feature type="compositionally biased region" description="Basic residues" evidence="1">
    <location>
        <begin position="560"/>
        <end position="569"/>
    </location>
</feature>
<evidence type="ECO:0000256" key="2">
    <source>
        <dbReference type="SAM" id="Phobius"/>
    </source>
</evidence>
<dbReference type="Gene3D" id="3.90.226.10">
    <property type="entry name" value="2-enoyl-CoA Hydratase, Chain A, domain 1"/>
    <property type="match status" value="1"/>
</dbReference>
<feature type="region of interest" description="Disordered" evidence="1">
    <location>
        <begin position="1"/>
        <end position="54"/>
    </location>
</feature>
<gene>
    <name evidence="3" type="ORF">EXJ73_03130</name>
</gene>
<feature type="transmembrane region" description="Helical" evidence="2">
    <location>
        <begin position="75"/>
        <end position="97"/>
    </location>
</feature>
<feature type="compositionally biased region" description="Low complexity" evidence="1">
    <location>
        <begin position="588"/>
        <end position="611"/>
    </location>
</feature>
<feature type="transmembrane region" description="Helical" evidence="2">
    <location>
        <begin position="109"/>
        <end position="132"/>
    </location>
</feature>
<feature type="transmembrane region" description="Helical" evidence="2">
    <location>
        <begin position="144"/>
        <end position="169"/>
    </location>
</feature>
<dbReference type="InterPro" id="IPR029045">
    <property type="entry name" value="ClpP/crotonase-like_dom_sf"/>
</dbReference>
<comment type="caution">
    <text evidence="3">The sequence shown here is derived from an EMBL/GenBank/DDBJ whole genome shotgun (WGS) entry which is preliminary data.</text>
</comment>
<dbReference type="Proteomes" id="UP001152766">
    <property type="component" value="Unassembled WGS sequence"/>
</dbReference>
<name>A0A9X4LE51_9BURK</name>
<evidence type="ECO:0000313" key="4">
    <source>
        <dbReference type="Proteomes" id="UP001152766"/>
    </source>
</evidence>
<keyword evidence="4" id="KW-1185">Reference proteome</keyword>